<reference evidence="2" key="1">
    <citation type="journal article" date="2020" name="Stud. Mycol.">
        <title>101 Dothideomycetes genomes: a test case for predicting lifestyles and emergence of pathogens.</title>
        <authorList>
            <person name="Haridas S."/>
            <person name="Albert R."/>
            <person name="Binder M."/>
            <person name="Bloem J."/>
            <person name="Labutti K."/>
            <person name="Salamov A."/>
            <person name="Andreopoulos B."/>
            <person name="Baker S."/>
            <person name="Barry K."/>
            <person name="Bills G."/>
            <person name="Bluhm B."/>
            <person name="Cannon C."/>
            <person name="Castanera R."/>
            <person name="Culley D."/>
            <person name="Daum C."/>
            <person name="Ezra D."/>
            <person name="Gonzalez J."/>
            <person name="Henrissat B."/>
            <person name="Kuo A."/>
            <person name="Liang C."/>
            <person name="Lipzen A."/>
            <person name="Lutzoni F."/>
            <person name="Magnuson J."/>
            <person name="Mondo S."/>
            <person name="Nolan M."/>
            <person name="Ohm R."/>
            <person name="Pangilinan J."/>
            <person name="Park H.-J."/>
            <person name="Ramirez L."/>
            <person name="Alfaro M."/>
            <person name="Sun H."/>
            <person name="Tritt A."/>
            <person name="Yoshinaga Y."/>
            <person name="Zwiers L.-H."/>
            <person name="Turgeon B."/>
            <person name="Goodwin S."/>
            <person name="Spatafora J."/>
            <person name="Crous P."/>
            <person name="Grigoriev I."/>
        </authorList>
    </citation>
    <scope>NUCLEOTIDE SEQUENCE</scope>
    <source>
        <strain evidence="2">HMLAC05119</strain>
    </source>
</reference>
<dbReference type="PANTHER" id="PTHR37542">
    <property type="entry name" value="HELO DOMAIN-CONTAINING PROTEIN-RELATED"/>
    <property type="match status" value="1"/>
</dbReference>
<keyword evidence="2" id="KW-0034">Amyloid</keyword>
<dbReference type="Pfam" id="PF14479">
    <property type="entry name" value="HeLo"/>
    <property type="match status" value="1"/>
</dbReference>
<dbReference type="PANTHER" id="PTHR37542:SF3">
    <property type="entry name" value="PRION-INHIBITION AND PROPAGATION HELO DOMAIN-CONTAINING PROTEIN"/>
    <property type="match status" value="1"/>
</dbReference>
<dbReference type="InterPro" id="IPR029498">
    <property type="entry name" value="HeLo_dom"/>
</dbReference>
<organism evidence="2 3">
    <name type="scientific">Ampelomyces quisqualis</name>
    <name type="common">Powdery mildew agent</name>
    <dbReference type="NCBI Taxonomy" id="50730"/>
    <lineage>
        <taxon>Eukaryota</taxon>
        <taxon>Fungi</taxon>
        <taxon>Dikarya</taxon>
        <taxon>Ascomycota</taxon>
        <taxon>Pezizomycotina</taxon>
        <taxon>Dothideomycetes</taxon>
        <taxon>Pleosporomycetidae</taxon>
        <taxon>Pleosporales</taxon>
        <taxon>Pleosporineae</taxon>
        <taxon>Phaeosphaeriaceae</taxon>
        <taxon>Ampelomyces</taxon>
    </lineage>
</organism>
<dbReference type="Gene3D" id="1.20.120.1020">
    <property type="entry name" value="Prion-inhibition and propagation, HeLo domain"/>
    <property type="match status" value="1"/>
</dbReference>
<gene>
    <name evidence="2" type="ORF">BDU57DRAFT_573556</name>
</gene>
<evidence type="ECO:0000313" key="2">
    <source>
        <dbReference type="EMBL" id="KAF1916010.1"/>
    </source>
</evidence>
<proteinExistence type="predicted"/>
<dbReference type="Proteomes" id="UP000800096">
    <property type="component" value="Unassembled WGS sequence"/>
</dbReference>
<protein>
    <submittedName>
        <fullName evidence="2">Prion-inhibition and propagation-domain-containing protein</fullName>
    </submittedName>
</protein>
<keyword evidence="2" id="KW-0640">Prion</keyword>
<name>A0A6A5QMK0_AMPQU</name>
<dbReference type="EMBL" id="ML979135">
    <property type="protein sequence ID" value="KAF1916010.1"/>
    <property type="molecule type" value="Genomic_DNA"/>
</dbReference>
<keyword evidence="3" id="KW-1185">Reference proteome</keyword>
<dbReference type="InterPro" id="IPR038305">
    <property type="entry name" value="HeLo_sf"/>
</dbReference>
<evidence type="ECO:0000313" key="3">
    <source>
        <dbReference type="Proteomes" id="UP000800096"/>
    </source>
</evidence>
<sequence length="243" mass="27663">MSVAALFNNALEYFQYVRIGRDFERDAETYQAKLNLIQLRLSQWGEVVGLDRITEHDKSLFPSSYVDVATCTLEQIVRLFEDVEKKSKDFSRRASESDFTAHMKEMCTKMRSLSMNRKNKSVKTSFSTRTKWALVGRQEYSHLVDSVSGLVNELIAAFPAETFIKKQEEIRHADAVELFNTNKDALELLKDAMGEQDERLRDALAKLCTPVVHHNSATFSGANNQGVNLGQNLGNSTFDLRRL</sequence>
<feature type="domain" description="Prion-inhibition and propagation HeLo" evidence="1">
    <location>
        <begin position="2"/>
        <end position="188"/>
    </location>
</feature>
<dbReference type="AlphaFoldDB" id="A0A6A5QMK0"/>
<evidence type="ECO:0000259" key="1">
    <source>
        <dbReference type="Pfam" id="PF14479"/>
    </source>
</evidence>
<accession>A0A6A5QMK0</accession>
<dbReference type="OrthoDB" id="20872at2759"/>